<evidence type="ECO:0000313" key="3">
    <source>
        <dbReference type="Proteomes" id="UP000324222"/>
    </source>
</evidence>
<protein>
    <submittedName>
        <fullName evidence="2">Uncharacterized protein</fullName>
    </submittedName>
</protein>
<feature type="region of interest" description="Disordered" evidence="1">
    <location>
        <begin position="1"/>
        <end position="78"/>
    </location>
</feature>
<dbReference type="AlphaFoldDB" id="A0A5B7FGD4"/>
<comment type="caution">
    <text evidence="2">The sequence shown here is derived from an EMBL/GenBank/DDBJ whole genome shotgun (WGS) entry which is preliminary data.</text>
</comment>
<proteinExistence type="predicted"/>
<name>A0A5B7FGD4_PORTR</name>
<sequence length="78" mass="8923">MEYLTRYAASSQSQQTNYIPNVEKKEKKRVQRHGSHRDLFVGTESVDFHNKNSQTSKQRRKGIEGEGMNNSGGAEDLH</sequence>
<dbReference type="EMBL" id="VSRR010006781">
    <property type="protein sequence ID" value="MPC45552.1"/>
    <property type="molecule type" value="Genomic_DNA"/>
</dbReference>
<dbReference type="Proteomes" id="UP000324222">
    <property type="component" value="Unassembled WGS sequence"/>
</dbReference>
<keyword evidence="3" id="KW-1185">Reference proteome</keyword>
<evidence type="ECO:0000313" key="2">
    <source>
        <dbReference type="EMBL" id="MPC45552.1"/>
    </source>
</evidence>
<organism evidence="2 3">
    <name type="scientific">Portunus trituberculatus</name>
    <name type="common">Swimming crab</name>
    <name type="synonym">Neptunus trituberculatus</name>
    <dbReference type="NCBI Taxonomy" id="210409"/>
    <lineage>
        <taxon>Eukaryota</taxon>
        <taxon>Metazoa</taxon>
        <taxon>Ecdysozoa</taxon>
        <taxon>Arthropoda</taxon>
        <taxon>Crustacea</taxon>
        <taxon>Multicrustacea</taxon>
        <taxon>Malacostraca</taxon>
        <taxon>Eumalacostraca</taxon>
        <taxon>Eucarida</taxon>
        <taxon>Decapoda</taxon>
        <taxon>Pleocyemata</taxon>
        <taxon>Brachyura</taxon>
        <taxon>Eubrachyura</taxon>
        <taxon>Portunoidea</taxon>
        <taxon>Portunidae</taxon>
        <taxon>Portuninae</taxon>
        <taxon>Portunus</taxon>
    </lineage>
</organism>
<feature type="compositionally biased region" description="Polar residues" evidence="1">
    <location>
        <begin position="8"/>
        <end position="19"/>
    </location>
</feature>
<accession>A0A5B7FGD4</accession>
<gene>
    <name evidence="2" type="ORF">E2C01_039254</name>
</gene>
<evidence type="ECO:0000256" key="1">
    <source>
        <dbReference type="SAM" id="MobiDB-lite"/>
    </source>
</evidence>
<reference evidence="2 3" key="1">
    <citation type="submission" date="2019-05" db="EMBL/GenBank/DDBJ databases">
        <title>Another draft genome of Portunus trituberculatus and its Hox gene families provides insights of decapod evolution.</title>
        <authorList>
            <person name="Jeong J.-H."/>
            <person name="Song I."/>
            <person name="Kim S."/>
            <person name="Choi T."/>
            <person name="Kim D."/>
            <person name="Ryu S."/>
            <person name="Kim W."/>
        </authorList>
    </citation>
    <scope>NUCLEOTIDE SEQUENCE [LARGE SCALE GENOMIC DNA]</scope>
    <source>
        <tissue evidence="2">Muscle</tissue>
    </source>
</reference>
<feature type="compositionally biased region" description="Basic residues" evidence="1">
    <location>
        <begin position="26"/>
        <end position="35"/>
    </location>
</feature>